<keyword evidence="3" id="KW-1185">Reference proteome</keyword>
<feature type="compositionally biased region" description="Polar residues" evidence="1">
    <location>
        <begin position="1"/>
        <end position="14"/>
    </location>
</feature>
<dbReference type="GO" id="GO:0005525">
    <property type="term" value="F:GTP binding"/>
    <property type="evidence" value="ECO:0007669"/>
    <property type="project" value="InterPro"/>
</dbReference>
<protein>
    <submittedName>
        <fullName evidence="2">Uncharacterized protein</fullName>
    </submittedName>
</protein>
<evidence type="ECO:0000256" key="1">
    <source>
        <dbReference type="SAM" id="MobiDB-lite"/>
    </source>
</evidence>
<evidence type="ECO:0000313" key="2">
    <source>
        <dbReference type="EMBL" id="KAG6496706.1"/>
    </source>
</evidence>
<organism evidence="2 3">
    <name type="scientific">Zingiber officinale</name>
    <name type="common">Ginger</name>
    <name type="synonym">Amomum zingiber</name>
    <dbReference type="NCBI Taxonomy" id="94328"/>
    <lineage>
        <taxon>Eukaryota</taxon>
        <taxon>Viridiplantae</taxon>
        <taxon>Streptophyta</taxon>
        <taxon>Embryophyta</taxon>
        <taxon>Tracheophyta</taxon>
        <taxon>Spermatophyta</taxon>
        <taxon>Magnoliopsida</taxon>
        <taxon>Liliopsida</taxon>
        <taxon>Zingiberales</taxon>
        <taxon>Zingiberaceae</taxon>
        <taxon>Zingiber</taxon>
    </lineage>
</organism>
<gene>
    <name evidence="2" type="ORF">ZIOFF_044576</name>
</gene>
<dbReference type="Proteomes" id="UP000734854">
    <property type="component" value="Unassembled WGS sequence"/>
</dbReference>
<proteinExistence type="predicted"/>
<dbReference type="EMBL" id="JACMSC010000012">
    <property type="protein sequence ID" value="KAG6496706.1"/>
    <property type="molecule type" value="Genomic_DNA"/>
</dbReference>
<reference evidence="2 3" key="1">
    <citation type="submission" date="2020-08" db="EMBL/GenBank/DDBJ databases">
        <title>Plant Genome Project.</title>
        <authorList>
            <person name="Zhang R.-G."/>
        </authorList>
    </citation>
    <scope>NUCLEOTIDE SEQUENCE [LARGE SCALE GENOMIC DNA]</scope>
    <source>
        <tissue evidence="2">Rhizome</tissue>
    </source>
</reference>
<feature type="region of interest" description="Disordered" evidence="1">
    <location>
        <begin position="1"/>
        <end position="71"/>
    </location>
</feature>
<dbReference type="GO" id="GO:0043022">
    <property type="term" value="F:ribosome binding"/>
    <property type="evidence" value="ECO:0007669"/>
    <property type="project" value="TreeGrafter"/>
</dbReference>
<dbReference type="PANTHER" id="PTHR43512:SF4">
    <property type="entry name" value="TRANSLATION FACTOR GUF1 HOMOLOG, CHLOROPLASTIC"/>
    <property type="match status" value="1"/>
</dbReference>
<dbReference type="PANTHER" id="PTHR43512">
    <property type="entry name" value="TRANSLATION FACTOR GUF1-RELATED"/>
    <property type="match status" value="1"/>
</dbReference>
<evidence type="ECO:0000313" key="3">
    <source>
        <dbReference type="Proteomes" id="UP000734854"/>
    </source>
</evidence>
<dbReference type="GO" id="GO:0045727">
    <property type="term" value="P:positive regulation of translation"/>
    <property type="evidence" value="ECO:0007669"/>
    <property type="project" value="TreeGrafter"/>
</dbReference>
<comment type="caution">
    <text evidence="2">The sequence shown here is derived from an EMBL/GenBank/DDBJ whole genome shotgun (WGS) entry which is preliminary data.</text>
</comment>
<accession>A0A8J5L0D3</accession>
<dbReference type="AlphaFoldDB" id="A0A8J5L0D3"/>
<sequence length="192" mass="20263">MEGASGSQVATSEETLNDPPLIVELTSPITSKKSPKRVPVWKRHKLTLAPSPKQQSTSIPEDSPPVGIAPASPDLPLSSLYPTLASFSSSTSSIPGGSSTPTLFMNFPVYTTLSAQNLTCLIFYPPSAQTILSSATPTTSTLPIIGLDCSNAIHCSAKEGIGITEILNAIITRIPPPKDTSECPMRALIFDR</sequence>
<name>A0A8J5L0D3_ZINOF</name>
<feature type="compositionally biased region" description="Basic residues" evidence="1">
    <location>
        <begin position="33"/>
        <end position="46"/>
    </location>
</feature>
<dbReference type="InterPro" id="IPR006297">
    <property type="entry name" value="EF-4"/>
</dbReference>